<comment type="caution">
    <text evidence="2">The sequence shown here is derived from an EMBL/GenBank/DDBJ whole genome shotgun (WGS) entry which is preliminary data.</text>
</comment>
<reference evidence="2 3" key="1">
    <citation type="submission" date="2015-03" db="EMBL/GenBank/DDBJ databases">
        <title>RNA-seq based gene annotation and comparative genomics of four Zymoseptoria species reveal species-specific pathogenicity related genes and transposable element activity.</title>
        <authorList>
            <person name="Grandaubert J."/>
            <person name="Bhattacharyya A."/>
            <person name="Stukenbrock E.H."/>
        </authorList>
    </citation>
    <scope>NUCLEOTIDE SEQUENCE [LARGE SCALE GENOMIC DNA]</scope>
    <source>
        <strain evidence="2 3">Zb18110</strain>
    </source>
</reference>
<organism evidence="2 3">
    <name type="scientific">Zymoseptoria brevis</name>
    <dbReference type="NCBI Taxonomy" id="1047168"/>
    <lineage>
        <taxon>Eukaryota</taxon>
        <taxon>Fungi</taxon>
        <taxon>Dikarya</taxon>
        <taxon>Ascomycota</taxon>
        <taxon>Pezizomycotina</taxon>
        <taxon>Dothideomycetes</taxon>
        <taxon>Dothideomycetidae</taxon>
        <taxon>Mycosphaerellales</taxon>
        <taxon>Mycosphaerellaceae</taxon>
        <taxon>Zymoseptoria</taxon>
    </lineage>
</organism>
<accession>A0A0F4GBA4</accession>
<keyword evidence="2" id="KW-0456">Lyase</keyword>
<dbReference type="EMBL" id="LAFY01004162">
    <property type="protein sequence ID" value="KJX94292.1"/>
    <property type="molecule type" value="Genomic_DNA"/>
</dbReference>
<evidence type="ECO:0000256" key="1">
    <source>
        <dbReference type="ARBA" id="ARBA00007238"/>
    </source>
</evidence>
<proteinExistence type="inferred from homology"/>
<dbReference type="SUPFAM" id="SSF48557">
    <property type="entry name" value="L-aspartase-like"/>
    <property type="match status" value="1"/>
</dbReference>
<dbReference type="PANTHER" id="PTHR10362">
    <property type="entry name" value="HISTIDINE AMMONIA-LYASE"/>
    <property type="match status" value="1"/>
</dbReference>
<dbReference type="InterPro" id="IPR024083">
    <property type="entry name" value="Fumarase/histidase_N"/>
</dbReference>
<name>A0A0F4GBA4_9PEZI</name>
<dbReference type="Pfam" id="PF00221">
    <property type="entry name" value="Lyase_aromatic"/>
    <property type="match status" value="2"/>
</dbReference>
<evidence type="ECO:0000313" key="3">
    <source>
        <dbReference type="Proteomes" id="UP000033647"/>
    </source>
</evidence>
<dbReference type="InterPro" id="IPR001106">
    <property type="entry name" value="Aromatic_Lyase"/>
</dbReference>
<sequence>MHSNSIYDIVQRDQHRITALRKGTNVPIDGRELCSAELVAIARNNCIAIVHEDGVLSRLQDSVGLMEGKAASETVYGLNTGFGGNADTRPCDQYALAKSLLQTLQSGVLLARDRGESSAFYPDVSASNAMPSSWVRAITATRINQCIRGHSAIPRNTIDMLLNLRDLMPLAYLAGLVEGSPAVYATVGVGDAQRVVSAKEAIAECGLIPLTLGPREALGIVNGTAASAAVAALGTFDATRLAILSAGLTALMAEAMSARVEWLDPFISDVRPHWGQREASHIVRSMLEGSSLVSGLSNSMGSCRDELPTRPDGGLAQDRYTLRTAPQWLGPLYEDLALAYDQVSIELNSTSDNPLTNLQTGRTYHNGNFQAVSVTSATEKVRFSIQMMGKLLLAQCTEVINHQMNHGLPPNLAADDPSHSFCLKGLDINMAAY</sequence>
<dbReference type="OrthoDB" id="10051290at2759"/>
<evidence type="ECO:0000313" key="2">
    <source>
        <dbReference type="EMBL" id="KJX94292.1"/>
    </source>
</evidence>
<dbReference type="InterPro" id="IPR008948">
    <property type="entry name" value="L-Aspartase-like"/>
</dbReference>
<dbReference type="Gene3D" id="1.10.275.10">
    <property type="entry name" value="Fumarase/aspartase (N-terminal domain)"/>
    <property type="match status" value="1"/>
</dbReference>
<keyword evidence="3" id="KW-1185">Reference proteome</keyword>
<gene>
    <name evidence="2" type="ORF">TI39_contig4203g00001</name>
</gene>
<dbReference type="Gene3D" id="1.20.200.10">
    <property type="entry name" value="Fumarase/aspartase (Central domain)"/>
    <property type="match status" value="1"/>
</dbReference>
<dbReference type="GO" id="GO:0016829">
    <property type="term" value="F:lyase activity"/>
    <property type="evidence" value="ECO:0007669"/>
    <property type="project" value="UniProtKB-KW"/>
</dbReference>
<comment type="similarity">
    <text evidence="1">Belongs to the PAL/histidase family.</text>
</comment>
<feature type="non-terminal residue" evidence="2">
    <location>
        <position position="433"/>
    </location>
</feature>
<dbReference type="STRING" id="1047168.A0A0F4GBA4"/>
<protein>
    <submittedName>
        <fullName evidence="2">Phenylalanine and histidine ammonia-lyase like protein</fullName>
    </submittedName>
</protein>
<dbReference type="AlphaFoldDB" id="A0A0F4GBA4"/>
<dbReference type="Proteomes" id="UP000033647">
    <property type="component" value="Unassembled WGS sequence"/>
</dbReference>